<dbReference type="SUPFAM" id="SSF49562">
    <property type="entry name" value="C2 domain (Calcium/lipid-binding domain, CaLB)"/>
    <property type="match status" value="2"/>
</dbReference>
<dbReference type="FunFam" id="2.60.40.150:FF:000013">
    <property type="entry name" value="copine-9 isoform X1"/>
    <property type="match status" value="1"/>
</dbReference>
<dbReference type="CDD" id="cd01459">
    <property type="entry name" value="vWA_copine_like"/>
    <property type="match status" value="1"/>
</dbReference>
<dbReference type="Pfam" id="PF00168">
    <property type="entry name" value="C2"/>
    <property type="match status" value="2"/>
</dbReference>
<feature type="domain" description="C2" evidence="6">
    <location>
        <begin position="10"/>
        <end position="140"/>
    </location>
</feature>
<dbReference type="GO" id="GO:0005544">
    <property type="term" value="F:calcium-dependent phospholipid binding"/>
    <property type="evidence" value="ECO:0007669"/>
    <property type="project" value="InterPro"/>
</dbReference>
<dbReference type="GO" id="GO:0071277">
    <property type="term" value="P:cellular response to calcium ion"/>
    <property type="evidence" value="ECO:0007669"/>
    <property type="project" value="TreeGrafter"/>
</dbReference>
<dbReference type="SUPFAM" id="SSF53300">
    <property type="entry name" value="vWA-like"/>
    <property type="match status" value="1"/>
</dbReference>
<dbReference type="InterPro" id="IPR000008">
    <property type="entry name" value="C2_dom"/>
</dbReference>
<dbReference type="PANTHER" id="PTHR10857">
    <property type="entry name" value="COPINE"/>
    <property type="match status" value="1"/>
</dbReference>
<evidence type="ECO:0000256" key="1">
    <source>
        <dbReference type="ARBA" id="ARBA00009048"/>
    </source>
</evidence>
<evidence type="ECO:0000256" key="5">
    <source>
        <dbReference type="SAM" id="MobiDB-lite"/>
    </source>
</evidence>
<dbReference type="InterPro" id="IPR035892">
    <property type="entry name" value="C2_domain_sf"/>
</dbReference>
<accession>A0A6F9D987</accession>
<dbReference type="InterPro" id="IPR037768">
    <property type="entry name" value="C2B_Copine"/>
</dbReference>
<name>A0A6F9D987_9ASCI</name>
<dbReference type="CDD" id="cd04047">
    <property type="entry name" value="C2B_Copine"/>
    <property type="match status" value="1"/>
</dbReference>
<evidence type="ECO:0000256" key="2">
    <source>
        <dbReference type="ARBA" id="ARBA00022723"/>
    </source>
</evidence>
<dbReference type="SMART" id="SM00239">
    <property type="entry name" value="C2"/>
    <property type="match status" value="2"/>
</dbReference>
<dbReference type="AlphaFoldDB" id="A0A6F9D987"/>
<dbReference type="InterPro" id="IPR045052">
    <property type="entry name" value="Copine"/>
</dbReference>
<dbReference type="PANTHER" id="PTHR10857:SF106">
    <property type="entry name" value="C2 DOMAIN-CONTAINING PROTEIN"/>
    <property type="match status" value="1"/>
</dbReference>
<proteinExistence type="evidence at transcript level"/>
<dbReference type="InterPro" id="IPR036465">
    <property type="entry name" value="vWFA_dom_sf"/>
</dbReference>
<dbReference type="Gene3D" id="2.60.40.150">
    <property type="entry name" value="C2 domain"/>
    <property type="match status" value="2"/>
</dbReference>
<keyword evidence="2" id="KW-0479">Metal-binding</keyword>
<evidence type="ECO:0000256" key="4">
    <source>
        <dbReference type="ARBA" id="ARBA00022837"/>
    </source>
</evidence>
<dbReference type="InterPro" id="IPR002035">
    <property type="entry name" value="VWF_A"/>
</dbReference>
<dbReference type="FunFam" id="2.60.40.150:FF:000099">
    <property type="entry name" value="Copine 3"/>
    <property type="match status" value="1"/>
</dbReference>
<evidence type="ECO:0000313" key="7">
    <source>
        <dbReference type="EMBL" id="CAB3233484.1"/>
    </source>
</evidence>
<organism evidence="7">
    <name type="scientific">Phallusia mammillata</name>
    <dbReference type="NCBI Taxonomy" id="59560"/>
    <lineage>
        <taxon>Eukaryota</taxon>
        <taxon>Metazoa</taxon>
        <taxon>Chordata</taxon>
        <taxon>Tunicata</taxon>
        <taxon>Ascidiacea</taxon>
        <taxon>Phlebobranchia</taxon>
        <taxon>Ascidiidae</taxon>
        <taxon>Phallusia</taxon>
    </lineage>
</organism>
<dbReference type="InterPro" id="IPR010734">
    <property type="entry name" value="Copine_C"/>
</dbReference>
<feature type="domain" description="C2" evidence="6">
    <location>
        <begin position="147"/>
        <end position="270"/>
    </location>
</feature>
<keyword evidence="4" id="KW-0106">Calcium</keyword>
<evidence type="ECO:0000256" key="3">
    <source>
        <dbReference type="ARBA" id="ARBA00022737"/>
    </source>
</evidence>
<dbReference type="PROSITE" id="PS50004">
    <property type="entry name" value="C2"/>
    <property type="match status" value="2"/>
</dbReference>
<dbReference type="EMBL" id="LR784152">
    <property type="protein sequence ID" value="CAB3233484.1"/>
    <property type="molecule type" value="mRNA"/>
</dbReference>
<dbReference type="GO" id="GO:0046872">
    <property type="term" value="F:metal ion binding"/>
    <property type="evidence" value="ECO:0007669"/>
    <property type="project" value="UniProtKB-KW"/>
</dbReference>
<keyword evidence="3" id="KW-0677">Repeat</keyword>
<comment type="similarity">
    <text evidence="1">Belongs to the copine family.</text>
</comment>
<dbReference type="GO" id="GO:0005886">
    <property type="term" value="C:plasma membrane"/>
    <property type="evidence" value="ECO:0007669"/>
    <property type="project" value="TreeGrafter"/>
</dbReference>
<dbReference type="Pfam" id="PF07002">
    <property type="entry name" value="Copine"/>
    <property type="match status" value="1"/>
</dbReference>
<dbReference type="SMART" id="SM00327">
    <property type="entry name" value="VWA"/>
    <property type="match status" value="1"/>
</dbReference>
<dbReference type="CDD" id="cd04048">
    <property type="entry name" value="C2A_Copine"/>
    <property type="match status" value="1"/>
</dbReference>
<evidence type="ECO:0000259" key="6">
    <source>
        <dbReference type="PROSITE" id="PS50004"/>
    </source>
</evidence>
<sequence>MSGYGTSSTPSAPPSFGLVQQGFNSQPVMTIELTISCRNLIDADVFSKSDPMVVMYTQGIGSKEWREFGRTEIIWNNLNPDFVKKFVVDYFFEERQAMRFDVYDVDSKSANLSKHDFLGQAFCTLGEVVGSAGSKYSTPLRGVSSQDHGKIIISAEELDSSKDVIFMEFNGRKLDKKDLFGKSDPFMVFCRCNEDNSFTVCYKTEVIKNTLNPNWKLIEVPVRTICNGDHDRTIKVEVYDWDRDGGHDLIGIFTTSVNKLKRGPGVDNVYECIHPKKKQKKKKYKHSGIVNLVSCNIKKQFTFLDYIRGGTELNFVVAIDFTASNGNPLQPSSLHYINPHQPNQYALAIQAVGDIVQDYDTDKLFPTFGFGARLPPDGRVSHQFALNFNPSNPDCFGIQGIMEAYQSSIRAVQLYGPTNFSPIINNVASMAASCRDASRYYVLLMITDGVISDMGATKEAIVNAARLPMSIIIVGVGPAEFDAMEELDGDTVRVSYRGIEAERDIVQFVPFRDYVGKGGSQILSQARLAKDVLAEIPDQLVGYMKARALRPGTPPPVYRDQPAPAQNAPPSFVTQNPPQFSPPGYN</sequence>
<protein>
    <submittedName>
        <fullName evidence="7">Copine-8-like</fullName>
    </submittedName>
</protein>
<reference evidence="7" key="1">
    <citation type="submission" date="2020-04" db="EMBL/GenBank/DDBJ databases">
        <authorList>
            <person name="Neveu A P."/>
        </authorList>
    </citation>
    <scope>NUCLEOTIDE SEQUENCE</scope>
    <source>
        <tissue evidence="7">Whole embryo</tissue>
    </source>
</reference>
<feature type="compositionally biased region" description="Polar residues" evidence="5">
    <location>
        <begin position="568"/>
        <end position="578"/>
    </location>
</feature>
<feature type="region of interest" description="Disordered" evidence="5">
    <location>
        <begin position="552"/>
        <end position="586"/>
    </location>
</feature>
<gene>
    <name evidence="7" type="primary">Cpne8</name>
</gene>